<name>I4Z388_9HYPH</name>
<reference evidence="1 2" key="1">
    <citation type="submission" date="2012-02" db="EMBL/GenBank/DDBJ databases">
        <title>Improved High-Quality Draft sequence of Microvirga sp. WSM3557.</title>
        <authorList>
            <consortium name="US DOE Joint Genome Institute"/>
            <person name="Lucas S."/>
            <person name="Han J."/>
            <person name="Lapidus A."/>
            <person name="Cheng J.-F."/>
            <person name="Goodwin L."/>
            <person name="Pitluck S."/>
            <person name="Peters L."/>
            <person name="Zhang X."/>
            <person name="Detter J.C."/>
            <person name="Han C."/>
            <person name="Tapia R."/>
            <person name="Land M."/>
            <person name="Hauser L."/>
            <person name="Kyrpides N."/>
            <person name="Ivanova N."/>
            <person name="Pagani I."/>
            <person name="Brau L."/>
            <person name="Yates R."/>
            <person name="O'Hara G."/>
            <person name="Rui T."/>
            <person name="Howieson J."/>
            <person name="Reeve W."/>
            <person name="Woyke T."/>
        </authorList>
    </citation>
    <scope>NUCLEOTIDE SEQUENCE [LARGE SCALE GENOMIC DNA]</scope>
    <source>
        <strain evidence="1 2">WSM3557</strain>
    </source>
</reference>
<dbReference type="PATRIC" id="fig|864069.3.peg.646"/>
<sequence>MARLDAYDWQAGVCQPVEEPLRELARLQPDPLQLPGGILQDPQKILRMGGDLDLSADPPRLVQDAHGGFFDRDV</sequence>
<keyword evidence="2" id="KW-1185">Reference proteome</keyword>
<evidence type="ECO:0000313" key="2">
    <source>
        <dbReference type="Proteomes" id="UP000003947"/>
    </source>
</evidence>
<dbReference type="EMBL" id="JH660636">
    <property type="protein sequence ID" value="EIM30680.1"/>
    <property type="molecule type" value="Genomic_DNA"/>
</dbReference>
<dbReference type="AlphaFoldDB" id="I4Z388"/>
<gene>
    <name evidence="1" type="ORF">MicloDRAFT_00005830</name>
</gene>
<organism evidence="1 2">
    <name type="scientific">Microvirga lotononidis</name>
    <dbReference type="NCBI Taxonomy" id="864069"/>
    <lineage>
        <taxon>Bacteria</taxon>
        <taxon>Pseudomonadati</taxon>
        <taxon>Pseudomonadota</taxon>
        <taxon>Alphaproteobacteria</taxon>
        <taxon>Hyphomicrobiales</taxon>
        <taxon>Methylobacteriaceae</taxon>
        <taxon>Microvirga</taxon>
    </lineage>
</organism>
<dbReference type="Proteomes" id="UP000003947">
    <property type="component" value="Unassembled WGS sequence"/>
</dbReference>
<protein>
    <submittedName>
        <fullName evidence="1">Uncharacterized protein</fullName>
    </submittedName>
</protein>
<dbReference type="HOGENOM" id="CLU_2683756_0_0_5"/>
<accession>I4Z388</accession>
<dbReference type="STRING" id="864069.MicloDRAFT_00005830"/>
<proteinExistence type="predicted"/>
<evidence type="ECO:0000313" key="1">
    <source>
        <dbReference type="EMBL" id="EIM30680.1"/>
    </source>
</evidence>